<proteinExistence type="predicted"/>
<dbReference type="EMBL" id="CP012382">
    <property type="protein sequence ID" value="AKZ58730.1"/>
    <property type="molecule type" value="Genomic_DNA"/>
</dbReference>
<dbReference type="Proteomes" id="UP000061018">
    <property type="component" value="Chromosome"/>
</dbReference>
<organism evidence="1 2">
    <name type="scientific">Streptomyces ambofaciens (strain ATCC 23877 / 3486 / DSM 40053 / JCM 4204 / NBRC 12836 / NRRL B-2516)</name>
    <dbReference type="NCBI Taxonomy" id="278992"/>
    <lineage>
        <taxon>Bacteria</taxon>
        <taxon>Bacillati</taxon>
        <taxon>Actinomycetota</taxon>
        <taxon>Actinomycetes</taxon>
        <taxon>Kitasatosporales</taxon>
        <taxon>Streptomycetaceae</taxon>
        <taxon>Streptomyces</taxon>
    </lineage>
</organism>
<evidence type="ECO:0000313" key="2">
    <source>
        <dbReference type="Proteomes" id="UP000061018"/>
    </source>
</evidence>
<evidence type="ECO:0000313" key="1">
    <source>
        <dbReference type="EMBL" id="AKZ58730.1"/>
    </source>
</evidence>
<gene>
    <name evidence="1" type="ORF">SAM23877_5685</name>
</gene>
<protein>
    <submittedName>
        <fullName evidence="1">Uncharacterized protein</fullName>
    </submittedName>
</protein>
<name>A0A0K2B025_STRA7</name>
<dbReference type="AlphaFoldDB" id="A0A0K2B025"/>
<dbReference type="KEGG" id="samb:SAM23877_5685"/>
<reference evidence="2" key="1">
    <citation type="journal article" date="2015" name="J. Biotechnol.">
        <title>Complete genome sequence of Streptomyces ambofaciens ATCC 23877, the spiramycin producer.</title>
        <authorList>
            <person name="Thibessard A."/>
            <person name="Haas D."/>
            <person name="Gerbaud C."/>
            <person name="Aigle B."/>
            <person name="Lautru S."/>
            <person name="Pernodet J.L."/>
            <person name="Leblond P."/>
        </authorList>
    </citation>
    <scope>NUCLEOTIDE SEQUENCE [LARGE SCALE GENOMIC DNA]</scope>
    <source>
        <strain evidence="2">ATCC 23877 / 3486 / DSM 40053 / JCM 4204 / NBRC 12836 / NRRL B-2516</strain>
    </source>
</reference>
<sequence length="31" mass="3262">MVIRLQTCATAARATVPCVFGAFPAPKLQLS</sequence>
<accession>A0A0K2B025</accession>